<dbReference type="Proteomes" id="UP000694892">
    <property type="component" value="Chromosome 4S"/>
</dbReference>
<organism evidence="1 2">
    <name type="scientific">Xenopus laevis</name>
    <name type="common">African clawed frog</name>
    <dbReference type="NCBI Taxonomy" id="8355"/>
    <lineage>
        <taxon>Eukaryota</taxon>
        <taxon>Metazoa</taxon>
        <taxon>Chordata</taxon>
        <taxon>Craniata</taxon>
        <taxon>Vertebrata</taxon>
        <taxon>Euteleostomi</taxon>
        <taxon>Amphibia</taxon>
        <taxon>Batrachia</taxon>
        <taxon>Anura</taxon>
        <taxon>Pipoidea</taxon>
        <taxon>Pipidae</taxon>
        <taxon>Xenopodinae</taxon>
        <taxon>Xenopus</taxon>
        <taxon>Xenopus</taxon>
    </lineage>
</organism>
<reference evidence="2" key="1">
    <citation type="journal article" date="2016" name="Nature">
        <title>Genome evolution in the allotetraploid frog Xenopus laevis.</title>
        <authorList>
            <person name="Session A.M."/>
            <person name="Uno Y."/>
            <person name="Kwon T."/>
            <person name="Chapman J.A."/>
            <person name="Toyoda A."/>
            <person name="Takahashi S."/>
            <person name="Fukui A."/>
            <person name="Hikosaka A."/>
            <person name="Suzuki A."/>
            <person name="Kondo M."/>
            <person name="van Heeringen S.J."/>
            <person name="Quigley I."/>
            <person name="Heinz S."/>
            <person name="Ogino H."/>
            <person name="Ochi H."/>
            <person name="Hellsten U."/>
            <person name="Lyons J.B."/>
            <person name="Simakov O."/>
            <person name="Putnam N."/>
            <person name="Stites J."/>
            <person name="Kuroki Y."/>
            <person name="Tanaka T."/>
            <person name="Michiue T."/>
            <person name="Watanabe M."/>
            <person name="Bogdanovic O."/>
            <person name="Lister R."/>
            <person name="Georgiou G."/>
            <person name="Paranjpe S.S."/>
            <person name="van Kruijsbergen I."/>
            <person name="Shu S."/>
            <person name="Carlson J."/>
            <person name="Kinoshita T."/>
            <person name="Ohta Y."/>
            <person name="Mawaribuchi S."/>
            <person name="Jenkins J."/>
            <person name="Grimwood J."/>
            <person name="Schmutz J."/>
            <person name="Mitros T."/>
            <person name="Mozaffari S.V."/>
            <person name="Suzuki Y."/>
            <person name="Haramoto Y."/>
            <person name="Yamamoto T.S."/>
            <person name="Takagi C."/>
            <person name="Heald R."/>
            <person name="Miller K."/>
            <person name="Haudenschild C."/>
            <person name="Kitzman J."/>
            <person name="Nakayama T."/>
            <person name="Izutsu Y."/>
            <person name="Robert J."/>
            <person name="Fortriede J."/>
            <person name="Burns K."/>
            <person name="Lotay V."/>
            <person name="Karimi K."/>
            <person name="Yasuoka Y."/>
            <person name="Dichmann D.S."/>
            <person name="Flajnik M.F."/>
            <person name="Houston D.W."/>
            <person name="Shendure J."/>
            <person name="DuPasquier L."/>
            <person name="Vize P.D."/>
            <person name="Zorn A.M."/>
            <person name="Ito M."/>
            <person name="Marcotte E.M."/>
            <person name="Wallingford J.B."/>
            <person name="Ito Y."/>
            <person name="Asashima M."/>
            <person name="Ueno N."/>
            <person name="Matsuda Y."/>
            <person name="Veenstra G.J."/>
            <person name="Fujiyama A."/>
            <person name="Harland R.M."/>
            <person name="Taira M."/>
            <person name="Rokhsar D.S."/>
        </authorList>
    </citation>
    <scope>NUCLEOTIDE SEQUENCE [LARGE SCALE GENOMIC DNA]</scope>
    <source>
        <strain evidence="2">J</strain>
    </source>
</reference>
<evidence type="ECO:0000313" key="2">
    <source>
        <dbReference type="Proteomes" id="UP000694892"/>
    </source>
</evidence>
<evidence type="ECO:0000313" key="1">
    <source>
        <dbReference type="EMBL" id="OCT82326.1"/>
    </source>
</evidence>
<accession>A0A974D0U0</accession>
<sequence length="104" mass="11206">MRRARAVVCSGDCSGAGVRTKEAAAGSDLLITQHSAHGAALDHGLLGSLSQYLPCTWVWSEGCGRRSPLLGRAGLELRARWRVTDAPLSEAASERDWVLLFWAD</sequence>
<gene>
    <name evidence="1" type="ORF">XELAEV_18024848mg</name>
</gene>
<dbReference type="AlphaFoldDB" id="A0A974D0U0"/>
<proteinExistence type="predicted"/>
<protein>
    <submittedName>
        <fullName evidence="1">Uncharacterized protein</fullName>
    </submittedName>
</protein>
<dbReference type="EMBL" id="CM004473">
    <property type="protein sequence ID" value="OCT82326.1"/>
    <property type="molecule type" value="Genomic_DNA"/>
</dbReference>
<name>A0A974D0U0_XENLA</name>